<comment type="caution">
    <text evidence="1">The sequence shown here is derived from an EMBL/GenBank/DDBJ whole genome shotgun (WGS) entry which is preliminary data.</text>
</comment>
<name>G9NIP0_HYPAI</name>
<keyword evidence="2" id="KW-1185">Reference proteome</keyword>
<dbReference type="EMBL" id="ABDG02000016">
    <property type="protein sequence ID" value="EHK49650.1"/>
    <property type="molecule type" value="Genomic_DNA"/>
</dbReference>
<evidence type="ECO:0000313" key="2">
    <source>
        <dbReference type="Proteomes" id="UP000005426"/>
    </source>
</evidence>
<dbReference type="HOGENOM" id="CLU_3087518_0_0_1"/>
<accession>G9NIP0</accession>
<dbReference type="AlphaFoldDB" id="G9NIP0"/>
<gene>
    <name evidence="1" type="ORF">TRIATDRAFT_297571</name>
</gene>
<organism evidence="1 2">
    <name type="scientific">Hypocrea atroviridis (strain ATCC 20476 / IMI 206040)</name>
    <name type="common">Trichoderma atroviride</name>
    <dbReference type="NCBI Taxonomy" id="452589"/>
    <lineage>
        <taxon>Eukaryota</taxon>
        <taxon>Fungi</taxon>
        <taxon>Dikarya</taxon>
        <taxon>Ascomycota</taxon>
        <taxon>Pezizomycotina</taxon>
        <taxon>Sordariomycetes</taxon>
        <taxon>Hypocreomycetidae</taxon>
        <taxon>Hypocreales</taxon>
        <taxon>Hypocreaceae</taxon>
        <taxon>Trichoderma</taxon>
    </lineage>
</organism>
<protein>
    <submittedName>
        <fullName evidence="1">Uncharacterized protein</fullName>
    </submittedName>
</protein>
<reference evidence="1 2" key="1">
    <citation type="journal article" date="2011" name="Genome Biol.">
        <title>Comparative genome sequence analysis underscores mycoparasitism as the ancestral life style of Trichoderma.</title>
        <authorList>
            <person name="Kubicek C.P."/>
            <person name="Herrera-Estrella A."/>
            <person name="Seidl-Seiboth V."/>
            <person name="Martinez D.A."/>
            <person name="Druzhinina I.S."/>
            <person name="Thon M."/>
            <person name="Zeilinger S."/>
            <person name="Casas-Flores S."/>
            <person name="Horwitz B.A."/>
            <person name="Mukherjee P.K."/>
            <person name="Mukherjee M."/>
            <person name="Kredics L."/>
            <person name="Alcaraz L.D."/>
            <person name="Aerts A."/>
            <person name="Antal Z."/>
            <person name="Atanasova L."/>
            <person name="Cervantes-Badillo M.G."/>
            <person name="Challacombe J."/>
            <person name="Chertkov O."/>
            <person name="McCluskey K."/>
            <person name="Coulpier F."/>
            <person name="Deshpande N."/>
            <person name="von Doehren H."/>
            <person name="Ebbole D.J."/>
            <person name="Esquivel-Naranjo E.U."/>
            <person name="Fekete E."/>
            <person name="Flipphi M."/>
            <person name="Glaser F."/>
            <person name="Gomez-Rodriguez E.Y."/>
            <person name="Gruber S."/>
            <person name="Han C."/>
            <person name="Henrissat B."/>
            <person name="Hermosa R."/>
            <person name="Hernandez-Onate M."/>
            <person name="Karaffa L."/>
            <person name="Kosti I."/>
            <person name="Le Crom S."/>
            <person name="Lindquist E."/>
            <person name="Lucas S."/>
            <person name="Luebeck M."/>
            <person name="Luebeck P.S."/>
            <person name="Margeot A."/>
            <person name="Metz B."/>
            <person name="Misra M."/>
            <person name="Nevalainen H."/>
            <person name="Omann M."/>
            <person name="Packer N."/>
            <person name="Perrone G."/>
            <person name="Uresti-Rivera E.E."/>
            <person name="Salamov A."/>
            <person name="Schmoll M."/>
            <person name="Seiboth B."/>
            <person name="Shapiro H."/>
            <person name="Sukno S."/>
            <person name="Tamayo-Ramos J.A."/>
            <person name="Tisch D."/>
            <person name="Wiest A."/>
            <person name="Wilkinson H.H."/>
            <person name="Zhang M."/>
            <person name="Coutinho P.M."/>
            <person name="Kenerley C.M."/>
            <person name="Monte E."/>
            <person name="Baker S.E."/>
            <person name="Grigoriev I.V."/>
        </authorList>
    </citation>
    <scope>NUCLEOTIDE SEQUENCE [LARGE SCALE GENOMIC DNA]</scope>
    <source>
        <strain evidence="2">ATCC 20476 / IMI 206040</strain>
    </source>
</reference>
<dbReference type="Proteomes" id="UP000005426">
    <property type="component" value="Unassembled WGS sequence"/>
</dbReference>
<sequence length="52" mass="5939">MTQNYTPLKRGMPPFCPIAYLSHPRSSTNSSSTPIWRTIHRLNLKLDSKSHA</sequence>
<proteinExistence type="predicted"/>
<evidence type="ECO:0000313" key="1">
    <source>
        <dbReference type="EMBL" id="EHK49650.1"/>
    </source>
</evidence>